<dbReference type="Proteomes" id="UP001449225">
    <property type="component" value="Unassembled WGS sequence"/>
</dbReference>
<sequence length="171" mass="19938">MRKFIAGVFLLFLTVESIAKELPNEWITVGQSELKIYWFSVYSAVLRTPDGRYSKGDMPLLLTLNYHRDIGRQALLDETEKELRRFITTNQVADLLMQINDIWPDVYEGDQLSFLLDSQGEGYFFFNGQFMGVLHKTYQSQAFVKIWLSTQSRYPTLAKKLRGEFNEDLSD</sequence>
<comment type="caution">
    <text evidence="1">The sequence shown here is derived from an EMBL/GenBank/DDBJ whole genome shotgun (WGS) entry which is preliminary data.</text>
</comment>
<evidence type="ECO:0000313" key="2">
    <source>
        <dbReference type="Proteomes" id="UP001449225"/>
    </source>
</evidence>
<proteinExistence type="predicted"/>
<evidence type="ECO:0008006" key="3">
    <source>
        <dbReference type="Google" id="ProtNLM"/>
    </source>
</evidence>
<protein>
    <recommendedName>
        <fullName evidence="3">Chalcone isomerase domain-containing protein</fullName>
    </recommendedName>
</protein>
<organism evidence="1 2">
    <name type="scientific">Neptuniibacter pectenicola</name>
    <dbReference type="NCBI Taxonomy" id="1806669"/>
    <lineage>
        <taxon>Bacteria</taxon>
        <taxon>Pseudomonadati</taxon>
        <taxon>Pseudomonadota</taxon>
        <taxon>Gammaproteobacteria</taxon>
        <taxon>Oceanospirillales</taxon>
        <taxon>Oceanospirillaceae</taxon>
        <taxon>Neptuniibacter</taxon>
    </lineage>
</organism>
<keyword evidence="2" id="KW-1185">Reference proteome</keyword>
<reference evidence="1 2" key="1">
    <citation type="submission" date="2024-03" db="EMBL/GenBank/DDBJ databases">
        <title>Community enrichment and isolation of bacterial strains for fucoidan degradation.</title>
        <authorList>
            <person name="Sichert A."/>
        </authorList>
    </citation>
    <scope>NUCLEOTIDE SEQUENCE [LARGE SCALE GENOMIC DNA]</scope>
    <source>
        <strain evidence="1 2">AS76</strain>
    </source>
</reference>
<gene>
    <name evidence="1" type="ORF">WNY58_14725</name>
</gene>
<accession>A0ABU9TVA5</accession>
<evidence type="ECO:0000313" key="1">
    <source>
        <dbReference type="EMBL" id="MEM5537641.1"/>
    </source>
</evidence>
<name>A0ABU9TVA5_9GAMM</name>
<dbReference type="EMBL" id="JBBMRA010000017">
    <property type="protein sequence ID" value="MEM5537641.1"/>
    <property type="molecule type" value="Genomic_DNA"/>
</dbReference>
<dbReference type="RefSeq" id="WP_342854913.1">
    <property type="nucleotide sequence ID" value="NZ_JBBMRA010000017.1"/>
</dbReference>